<gene>
    <name evidence="1" type="ORF">V474_13655</name>
</gene>
<dbReference type="AlphaFoldDB" id="A0A0J8AQB4"/>
<accession>A0A0J8AQB4</accession>
<comment type="caution">
    <text evidence="1">The sequence shown here is derived from an EMBL/GenBank/DDBJ whole genome shotgun (WGS) entry which is preliminary data.</text>
</comment>
<evidence type="ECO:0000313" key="2">
    <source>
        <dbReference type="Proteomes" id="UP000052268"/>
    </source>
</evidence>
<dbReference type="PATRIC" id="fig|1114963.3.peg.1538"/>
<dbReference type="RefSeq" id="WP_148649313.1">
    <property type="nucleotide sequence ID" value="NZ_KQ130453.1"/>
</dbReference>
<reference evidence="1 2" key="1">
    <citation type="journal article" date="2015" name="G3 (Bethesda)">
        <title>Insights into Ongoing Evolution of the Hexachlorocyclohexane Catabolic Pathway from Comparative Genomics of Ten Sphingomonadaceae Strains.</title>
        <authorList>
            <person name="Pearce S.L."/>
            <person name="Oakeshott J.G."/>
            <person name="Pandey G."/>
        </authorList>
    </citation>
    <scope>NUCLEOTIDE SEQUENCE [LARGE SCALE GENOMIC DNA]</scope>
    <source>
        <strain evidence="1 2">LL02</strain>
    </source>
</reference>
<protein>
    <submittedName>
        <fullName evidence="1">Uncharacterized protein</fullName>
    </submittedName>
</protein>
<name>A0A0J8AQB4_9SPHN</name>
<evidence type="ECO:0000313" key="1">
    <source>
        <dbReference type="EMBL" id="KMS56605.1"/>
    </source>
</evidence>
<dbReference type="EMBL" id="JACU01000004">
    <property type="protein sequence ID" value="KMS56605.1"/>
    <property type="molecule type" value="Genomic_DNA"/>
</dbReference>
<dbReference type="Proteomes" id="UP000052268">
    <property type="component" value="Unassembled WGS sequence"/>
</dbReference>
<dbReference type="OrthoDB" id="7501533at2"/>
<sequence length="89" mass="9777">MTANSAAFDPADQNRWIARGRRPEHAEVLALVWKDYPDLPFDAPLAERMALSPGRAKREQVSCKPAAFSARCPLMLVSVRARGVISGVD</sequence>
<keyword evidence="2" id="KW-1185">Reference proteome</keyword>
<organism evidence="1 2">
    <name type="scientific">Novosphingobium barchaimii LL02</name>
    <dbReference type="NCBI Taxonomy" id="1114963"/>
    <lineage>
        <taxon>Bacteria</taxon>
        <taxon>Pseudomonadati</taxon>
        <taxon>Pseudomonadota</taxon>
        <taxon>Alphaproteobacteria</taxon>
        <taxon>Sphingomonadales</taxon>
        <taxon>Sphingomonadaceae</taxon>
        <taxon>Novosphingobium</taxon>
    </lineage>
</organism>
<proteinExistence type="predicted"/>